<comment type="caution">
    <text evidence="7">The sequence shown here is derived from an EMBL/GenBank/DDBJ whole genome shotgun (WGS) entry which is preliminary data.</text>
</comment>
<organism evidence="7 8">
    <name type="scientific">Parasutterella muris</name>
    <dbReference type="NCBI Taxonomy" id="2565572"/>
    <lineage>
        <taxon>Bacteria</taxon>
        <taxon>Pseudomonadati</taxon>
        <taxon>Pseudomonadota</taxon>
        <taxon>Betaproteobacteria</taxon>
        <taxon>Burkholderiales</taxon>
        <taxon>Sutterellaceae</taxon>
        <taxon>Parasutterella</taxon>
    </lineage>
</organism>
<keyword evidence="2 5" id="KW-0812">Transmembrane</keyword>
<comment type="subcellular location">
    <subcellularLocation>
        <location evidence="1">Membrane</location>
        <topology evidence="1">Multi-pass membrane protein</topology>
    </subcellularLocation>
</comment>
<dbReference type="RefSeq" id="WP_160334665.1">
    <property type="nucleotide sequence ID" value="NZ_WSRP01000007.1"/>
</dbReference>
<dbReference type="Proteomes" id="UP000472580">
    <property type="component" value="Unassembled WGS sequence"/>
</dbReference>
<keyword evidence="7" id="KW-0436">Ligase</keyword>
<feature type="transmembrane region" description="Helical" evidence="5">
    <location>
        <begin position="211"/>
        <end position="228"/>
    </location>
</feature>
<feature type="transmembrane region" description="Helical" evidence="5">
    <location>
        <begin position="73"/>
        <end position="90"/>
    </location>
</feature>
<dbReference type="AlphaFoldDB" id="A0A6L6YHJ0"/>
<feature type="transmembrane region" description="Helical" evidence="5">
    <location>
        <begin position="235"/>
        <end position="254"/>
    </location>
</feature>
<keyword evidence="8" id="KW-1185">Reference proteome</keyword>
<evidence type="ECO:0000313" key="8">
    <source>
        <dbReference type="Proteomes" id="UP000472580"/>
    </source>
</evidence>
<evidence type="ECO:0000256" key="5">
    <source>
        <dbReference type="SAM" id="Phobius"/>
    </source>
</evidence>
<feature type="transmembrane region" description="Helical" evidence="5">
    <location>
        <begin position="357"/>
        <end position="377"/>
    </location>
</feature>
<dbReference type="PANTHER" id="PTHR37422:SF13">
    <property type="entry name" value="LIPOPOLYSACCHARIDE BIOSYNTHESIS PROTEIN PA4999-RELATED"/>
    <property type="match status" value="1"/>
</dbReference>
<feature type="transmembrane region" description="Helical" evidence="5">
    <location>
        <begin position="102"/>
        <end position="119"/>
    </location>
</feature>
<feature type="transmembrane region" description="Helical" evidence="5">
    <location>
        <begin position="34"/>
        <end position="52"/>
    </location>
</feature>
<feature type="transmembrane region" description="Helical" evidence="5">
    <location>
        <begin position="12"/>
        <end position="28"/>
    </location>
</feature>
<feature type="transmembrane region" description="Helical" evidence="5">
    <location>
        <begin position="126"/>
        <end position="146"/>
    </location>
</feature>
<dbReference type="EMBL" id="WSRP01000007">
    <property type="protein sequence ID" value="MVX56229.1"/>
    <property type="molecule type" value="Genomic_DNA"/>
</dbReference>
<gene>
    <name evidence="7" type="ORF">E5987_03290</name>
</gene>
<dbReference type="GO" id="GO:0016020">
    <property type="term" value="C:membrane"/>
    <property type="evidence" value="ECO:0007669"/>
    <property type="project" value="UniProtKB-SubCell"/>
</dbReference>
<feature type="transmembrane region" description="Helical" evidence="5">
    <location>
        <begin position="158"/>
        <end position="179"/>
    </location>
</feature>
<reference evidence="7 8" key="1">
    <citation type="submission" date="2019-12" db="EMBL/GenBank/DDBJ databases">
        <title>Microbes associate with the intestines of laboratory mice.</title>
        <authorList>
            <person name="Navarre W."/>
            <person name="Wong E."/>
        </authorList>
    </citation>
    <scope>NUCLEOTIDE SEQUENCE [LARGE SCALE GENOMIC DNA]</scope>
    <source>
        <strain evidence="7 8">NM82_D38</strain>
    </source>
</reference>
<evidence type="ECO:0000259" key="6">
    <source>
        <dbReference type="Pfam" id="PF04932"/>
    </source>
</evidence>
<keyword evidence="3 5" id="KW-1133">Transmembrane helix</keyword>
<feature type="transmembrane region" description="Helical" evidence="5">
    <location>
        <begin position="321"/>
        <end position="345"/>
    </location>
</feature>
<evidence type="ECO:0000313" key="7">
    <source>
        <dbReference type="EMBL" id="MVX56229.1"/>
    </source>
</evidence>
<sequence>MFGIKKEIQNFSRLEIIFLFAFSLFIFFQCLSIAVANIFLGISIFFAILVLAKRIKEKKINDIYLKIKNNRTWFLIFGFFWAIMLLSALFSGEPIEGAKVFFNTYVFRTFPFFFILLFFDKPKLVFIFLIISIISCALDVIGGYIIAPAGAVRLKGLFGHMMTLAGFLCVSLPLCLSLILNRAQKLPFLIFNLVLFSILAVGLMLNATRGAWLGVIPALFLVGMWFSLKSVKKTMAFIVIAAICASLFCSLDQVQRRVDTITDMAYQSNSERLLMWKSATNMFLDHPVLGVGVGQYADKYQKEYILPEAKERRQKHAHSNIFQMLGQSGAIGLISFVLLFGYIFWFGFKSMWRNKNLYGMLIVSVSMSFFIQGLTEFNFGNSAVVKFYWVALASLIVLSRIKDMKNNEARPA</sequence>
<dbReference type="OrthoDB" id="4448at2"/>
<dbReference type="Pfam" id="PF04932">
    <property type="entry name" value="Wzy_C"/>
    <property type="match status" value="1"/>
</dbReference>
<evidence type="ECO:0000256" key="1">
    <source>
        <dbReference type="ARBA" id="ARBA00004141"/>
    </source>
</evidence>
<dbReference type="InterPro" id="IPR051533">
    <property type="entry name" value="WaaL-like"/>
</dbReference>
<dbReference type="GO" id="GO:0016874">
    <property type="term" value="F:ligase activity"/>
    <property type="evidence" value="ECO:0007669"/>
    <property type="project" value="UniProtKB-KW"/>
</dbReference>
<evidence type="ECO:0000256" key="2">
    <source>
        <dbReference type="ARBA" id="ARBA00022692"/>
    </source>
</evidence>
<feature type="transmembrane region" description="Helical" evidence="5">
    <location>
        <begin position="383"/>
        <end position="401"/>
    </location>
</feature>
<evidence type="ECO:0000256" key="4">
    <source>
        <dbReference type="ARBA" id="ARBA00023136"/>
    </source>
</evidence>
<keyword evidence="4 5" id="KW-0472">Membrane</keyword>
<name>A0A6L6YHJ0_9BURK</name>
<dbReference type="PANTHER" id="PTHR37422">
    <property type="entry name" value="TEICHURONIC ACID BIOSYNTHESIS PROTEIN TUAE"/>
    <property type="match status" value="1"/>
</dbReference>
<feature type="domain" description="O-antigen ligase-related" evidence="6">
    <location>
        <begin position="195"/>
        <end position="337"/>
    </location>
</feature>
<evidence type="ECO:0000256" key="3">
    <source>
        <dbReference type="ARBA" id="ARBA00022989"/>
    </source>
</evidence>
<feature type="transmembrane region" description="Helical" evidence="5">
    <location>
        <begin position="186"/>
        <end position="205"/>
    </location>
</feature>
<protein>
    <submittedName>
        <fullName evidence="7">O-antigen ligase family protein</fullName>
    </submittedName>
</protein>
<dbReference type="InterPro" id="IPR007016">
    <property type="entry name" value="O-antigen_ligase-rel_domated"/>
</dbReference>
<accession>A0A6L6YHJ0</accession>
<proteinExistence type="predicted"/>